<evidence type="ECO:0000256" key="7">
    <source>
        <dbReference type="ARBA" id="ARBA00023273"/>
    </source>
</evidence>
<evidence type="ECO:0000256" key="8">
    <source>
        <dbReference type="ARBA" id="ARBA00040649"/>
    </source>
</evidence>
<proteinExistence type="predicted"/>
<evidence type="ECO:0000313" key="11">
    <source>
        <dbReference type="EMBL" id="CAK9235675.1"/>
    </source>
</evidence>
<keyword evidence="7" id="KW-0966">Cell projection</keyword>
<dbReference type="InterPro" id="IPR001199">
    <property type="entry name" value="Cyt_B5-like_heme/steroid-bd"/>
</dbReference>
<evidence type="ECO:0000313" key="12">
    <source>
        <dbReference type="Proteomes" id="UP001497512"/>
    </source>
</evidence>
<gene>
    <name evidence="11" type="ORF">CSSPTR1EN2_LOCUS22835</name>
</gene>
<comment type="function">
    <text evidence="9">Radial spoke stalk protein that binds heme under oxidizing conditions. Required for the coordinated beating of multiple cilia maybe by functioning in a redox signaling pathway.</text>
</comment>
<keyword evidence="6" id="KW-0206">Cytoskeleton</keyword>
<sequence>MEMAAVPYMELRNAKSTKRRQSGWYTAAEVGTHCTVADCWISIQGIVYDLTSLLPKNPEVLNELIVRNAGKDVSHWFEPRSFLTDELQVVMYFHPVMRINTFYTPLGRFTHIPPLDPRTDYAMDYEKPWWQDPAYIIGRLSYQTRLIRIKNVLLDHTYTMEVPCEESISEILIRYADNNAHAMSYEWKAILDFKSKSFSLLDMGQCLSDNGVINESKDFGEAGMELDFLIPVLHVHYTDDLTVA</sequence>
<dbReference type="PROSITE" id="PS50255">
    <property type="entry name" value="CYTOCHROME_B5_2"/>
    <property type="match status" value="1"/>
</dbReference>
<keyword evidence="2" id="KW-0963">Cytoplasm</keyword>
<dbReference type="Pfam" id="PF00173">
    <property type="entry name" value="Cyt-b5"/>
    <property type="match status" value="1"/>
</dbReference>
<comment type="subcellular location">
    <subcellularLocation>
        <location evidence="1">Cytoplasm</location>
        <location evidence="1">Cytoskeleton</location>
        <location evidence="1">Cilium axoneme</location>
    </subcellularLocation>
</comment>
<evidence type="ECO:0000256" key="5">
    <source>
        <dbReference type="ARBA" id="ARBA00023004"/>
    </source>
</evidence>
<evidence type="ECO:0000256" key="3">
    <source>
        <dbReference type="ARBA" id="ARBA00022617"/>
    </source>
</evidence>
<evidence type="ECO:0000256" key="9">
    <source>
        <dbReference type="ARBA" id="ARBA00046139"/>
    </source>
</evidence>
<dbReference type="PANTHER" id="PTHR21281">
    <property type="entry name" value="CYTOCHROME B5 DOMAIN-CONTAINING PROTEIN 1"/>
    <property type="match status" value="1"/>
</dbReference>
<keyword evidence="4" id="KW-0479">Metal-binding</keyword>
<organism evidence="11 12">
    <name type="scientific">Sphagnum troendelagicum</name>
    <dbReference type="NCBI Taxonomy" id="128251"/>
    <lineage>
        <taxon>Eukaryota</taxon>
        <taxon>Viridiplantae</taxon>
        <taxon>Streptophyta</taxon>
        <taxon>Embryophyta</taxon>
        <taxon>Bryophyta</taxon>
        <taxon>Sphagnophytina</taxon>
        <taxon>Sphagnopsida</taxon>
        <taxon>Sphagnales</taxon>
        <taxon>Sphagnaceae</taxon>
        <taxon>Sphagnum</taxon>
    </lineage>
</organism>
<accession>A0ABP0V1W2</accession>
<protein>
    <recommendedName>
        <fullName evidence="8">Cytochrome b5 domain-containing protein 1</fullName>
    </recommendedName>
</protein>
<feature type="domain" description="Cytochrome b5 heme-binding" evidence="10">
    <location>
        <begin position="22"/>
        <end position="95"/>
    </location>
</feature>
<evidence type="ECO:0000256" key="1">
    <source>
        <dbReference type="ARBA" id="ARBA00004430"/>
    </source>
</evidence>
<dbReference type="InterPro" id="IPR052320">
    <property type="entry name" value="Cytochrome_b5_domain"/>
</dbReference>
<dbReference type="InterPro" id="IPR036400">
    <property type="entry name" value="Cyt_B5-like_heme/steroid_sf"/>
</dbReference>
<dbReference type="SUPFAM" id="SSF55856">
    <property type="entry name" value="Cytochrome b5-like heme/steroid binding domain"/>
    <property type="match status" value="1"/>
</dbReference>
<keyword evidence="3" id="KW-0349">Heme</keyword>
<reference evidence="11" key="1">
    <citation type="submission" date="2024-02" db="EMBL/GenBank/DDBJ databases">
        <authorList>
            <consortium name="ELIXIR-Norway"/>
            <consortium name="Elixir Norway"/>
        </authorList>
    </citation>
    <scope>NUCLEOTIDE SEQUENCE</scope>
</reference>
<dbReference type="SMART" id="SM01117">
    <property type="entry name" value="Cyt-b5"/>
    <property type="match status" value="1"/>
</dbReference>
<keyword evidence="5" id="KW-0408">Iron</keyword>
<dbReference type="PANTHER" id="PTHR21281:SF0">
    <property type="entry name" value="CYTOCHROME B5 DOMAIN-CONTAINING PROTEIN 1"/>
    <property type="match status" value="1"/>
</dbReference>
<evidence type="ECO:0000256" key="4">
    <source>
        <dbReference type="ARBA" id="ARBA00022723"/>
    </source>
</evidence>
<dbReference type="Proteomes" id="UP001497512">
    <property type="component" value="Chromosome 8"/>
</dbReference>
<dbReference type="EMBL" id="OZ019900">
    <property type="protein sequence ID" value="CAK9235675.1"/>
    <property type="molecule type" value="Genomic_DNA"/>
</dbReference>
<name>A0ABP0V1W2_9BRYO</name>
<evidence type="ECO:0000256" key="6">
    <source>
        <dbReference type="ARBA" id="ARBA00023212"/>
    </source>
</evidence>
<keyword evidence="12" id="KW-1185">Reference proteome</keyword>
<evidence type="ECO:0000259" key="10">
    <source>
        <dbReference type="PROSITE" id="PS50255"/>
    </source>
</evidence>
<evidence type="ECO:0000256" key="2">
    <source>
        <dbReference type="ARBA" id="ARBA00022490"/>
    </source>
</evidence>
<dbReference type="Gene3D" id="3.10.120.10">
    <property type="entry name" value="Cytochrome b5-like heme/steroid binding domain"/>
    <property type="match status" value="1"/>
</dbReference>